<dbReference type="GO" id="GO:0006493">
    <property type="term" value="P:protein O-linked glycosylation"/>
    <property type="evidence" value="ECO:0000318"/>
    <property type="project" value="GO_Central"/>
</dbReference>
<evidence type="ECO:0000256" key="3">
    <source>
        <dbReference type="ARBA" id="ARBA00022676"/>
    </source>
</evidence>
<dbReference type="PANTHER" id="PTHR11214">
    <property type="entry name" value="BETA-1,3-N-ACETYLGLUCOSAMINYLTRANSFERASE"/>
    <property type="match status" value="1"/>
</dbReference>
<name>A0A7M7GH55_STRPU</name>
<reference evidence="14" key="1">
    <citation type="submission" date="2015-02" db="EMBL/GenBank/DDBJ databases">
        <title>Genome sequencing for Strongylocentrotus purpuratus.</title>
        <authorList>
            <person name="Murali S."/>
            <person name="Liu Y."/>
            <person name="Vee V."/>
            <person name="English A."/>
            <person name="Wang M."/>
            <person name="Skinner E."/>
            <person name="Han Y."/>
            <person name="Muzny D.M."/>
            <person name="Worley K.C."/>
            <person name="Gibbs R.A."/>
        </authorList>
    </citation>
    <scope>NUCLEOTIDE SEQUENCE</scope>
</reference>
<dbReference type="OMA" id="HITEEYQ"/>
<feature type="compositionally biased region" description="Polar residues" evidence="11">
    <location>
        <begin position="69"/>
        <end position="79"/>
    </location>
</feature>
<protein>
    <recommendedName>
        <fullName evidence="15">Hexosyltransferase</fullName>
    </recommendedName>
</protein>
<evidence type="ECO:0000256" key="2">
    <source>
        <dbReference type="ARBA" id="ARBA00008661"/>
    </source>
</evidence>
<keyword evidence="5 12" id="KW-0812">Transmembrane</keyword>
<reference evidence="13" key="2">
    <citation type="submission" date="2021-01" db="UniProtKB">
        <authorList>
            <consortium name="EnsemblMetazoa"/>
        </authorList>
    </citation>
    <scope>IDENTIFICATION</scope>
</reference>
<keyword evidence="10" id="KW-0325">Glycoprotein</keyword>
<evidence type="ECO:0000256" key="8">
    <source>
        <dbReference type="ARBA" id="ARBA00023034"/>
    </source>
</evidence>
<dbReference type="GeneID" id="100892581"/>
<evidence type="ECO:0008006" key="15">
    <source>
        <dbReference type="Google" id="ProtNLM"/>
    </source>
</evidence>
<dbReference type="OrthoDB" id="5512589at2759"/>
<dbReference type="AlphaFoldDB" id="A0A7M7GH55"/>
<dbReference type="EnsemblMetazoa" id="XM_003723843">
    <property type="protein sequence ID" value="XP_003723891"/>
    <property type="gene ID" value="LOC100892581"/>
</dbReference>
<keyword evidence="6" id="KW-0735">Signal-anchor</keyword>
<keyword evidence="7 12" id="KW-1133">Transmembrane helix</keyword>
<evidence type="ECO:0000313" key="14">
    <source>
        <dbReference type="Proteomes" id="UP000007110"/>
    </source>
</evidence>
<keyword evidence="9 12" id="KW-0472">Membrane</keyword>
<dbReference type="RefSeq" id="XP_003723891.2">
    <property type="nucleotide sequence ID" value="XM_003723843.3"/>
</dbReference>
<dbReference type="Gene3D" id="3.90.550.50">
    <property type="match status" value="2"/>
</dbReference>
<dbReference type="GO" id="GO:0000139">
    <property type="term" value="C:Golgi membrane"/>
    <property type="evidence" value="ECO:0000318"/>
    <property type="project" value="GO_Central"/>
</dbReference>
<evidence type="ECO:0000256" key="1">
    <source>
        <dbReference type="ARBA" id="ARBA00004323"/>
    </source>
</evidence>
<dbReference type="Proteomes" id="UP000007110">
    <property type="component" value="Unassembled WGS sequence"/>
</dbReference>
<sequence length="682" mass="77733">MFSRRQKLKYLVFFLIVIGLCNFLTLQITRETDKQGKLNDIGETDIVETRRSLEDTKHATAVRSLLNGSHRSTPEQQSGHVKHEVKHSNVTKSVAPDVKFTYIGEVSCKEKARVIALVATLPQSTELRQAIRETWGKVSQIEDTALQVIFVTGKQPLKDKEASGNEQLLNEIKTQGDILQGDFVYDIQHKTTLPLLYGVSWLLEHCKAFQYVIVVNEETVVMADRLLDRLDYCEKNGISDSRTWMGKIVPKSKVQRLENGLFYVSLEQYSEEYFPPFCTDENGYIITKTVAEEFLDSAMKHSSFMPIADVFLSIVSKERNWTLVEDDMFTRNILGEQDICATKSSVTMHVPKKPNELIKAWKDIGNKTLLKECIDPDLDLVLPSNVDNRPYLEKVLAYKFSNPHVCYDKGGKPLDIFMIVLISTPPSHGEMRKAIRETWCKKQKVLGETIRCVFVMGEMSSETEELRNQLRQEDIQYGDLIRASFHESFQNLTLKVVLGLKWISENCRHAKYFYKGDEDMFVNFDNIISYIKSLRSQGKALTKFFVGSRLYGSIRYSPNIPEHNSLKRYHVPDHMYFGHFYPPYCSGGGYVLSAETVPNLYQEALRTSLINVDDAFQGILTKKLGYGPIGNSGFKSWGGKTDTCSLTDKTTMTVHGIGKEAKNLYKVWDVYHAKANCTGFSI</sequence>
<keyword evidence="8" id="KW-0333">Golgi apparatus</keyword>
<feature type="region of interest" description="Disordered" evidence="11">
    <location>
        <begin position="69"/>
        <end position="88"/>
    </location>
</feature>
<dbReference type="GO" id="GO:0016757">
    <property type="term" value="F:glycosyltransferase activity"/>
    <property type="evidence" value="ECO:0000318"/>
    <property type="project" value="GO_Central"/>
</dbReference>
<evidence type="ECO:0000256" key="7">
    <source>
        <dbReference type="ARBA" id="ARBA00022989"/>
    </source>
</evidence>
<evidence type="ECO:0000256" key="11">
    <source>
        <dbReference type="SAM" id="MobiDB-lite"/>
    </source>
</evidence>
<evidence type="ECO:0000256" key="12">
    <source>
        <dbReference type="SAM" id="Phobius"/>
    </source>
</evidence>
<dbReference type="Pfam" id="PF01762">
    <property type="entry name" value="Galactosyl_T"/>
    <property type="match status" value="2"/>
</dbReference>
<evidence type="ECO:0000256" key="6">
    <source>
        <dbReference type="ARBA" id="ARBA00022968"/>
    </source>
</evidence>
<evidence type="ECO:0000256" key="10">
    <source>
        <dbReference type="ARBA" id="ARBA00023180"/>
    </source>
</evidence>
<proteinExistence type="inferred from homology"/>
<dbReference type="GO" id="GO:0016758">
    <property type="term" value="F:hexosyltransferase activity"/>
    <property type="evidence" value="ECO:0007669"/>
    <property type="project" value="InterPro"/>
</dbReference>
<accession>A0A7M7GH55</accession>
<keyword evidence="4" id="KW-0808">Transferase</keyword>
<keyword evidence="3" id="KW-0328">Glycosyltransferase</keyword>
<comment type="subcellular location">
    <subcellularLocation>
        <location evidence="1">Golgi apparatus membrane</location>
        <topology evidence="1">Single-pass type II membrane protein</topology>
    </subcellularLocation>
</comment>
<comment type="similarity">
    <text evidence="2">Belongs to the glycosyltransferase 31 family.</text>
</comment>
<keyword evidence="14" id="KW-1185">Reference proteome</keyword>
<dbReference type="InParanoid" id="A0A7M7GH55"/>
<evidence type="ECO:0000256" key="5">
    <source>
        <dbReference type="ARBA" id="ARBA00022692"/>
    </source>
</evidence>
<dbReference type="FunFam" id="3.90.550.50:FF:000001">
    <property type="entry name" value="Hexosyltransferase"/>
    <property type="match status" value="1"/>
</dbReference>
<dbReference type="InterPro" id="IPR002659">
    <property type="entry name" value="Glyco_trans_31"/>
</dbReference>
<feature type="transmembrane region" description="Helical" evidence="12">
    <location>
        <begin position="12"/>
        <end position="29"/>
    </location>
</feature>
<evidence type="ECO:0000313" key="13">
    <source>
        <dbReference type="EnsemblMetazoa" id="XP_003723891"/>
    </source>
</evidence>
<dbReference type="KEGG" id="spu:100892581"/>
<evidence type="ECO:0000256" key="9">
    <source>
        <dbReference type="ARBA" id="ARBA00023136"/>
    </source>
</evidence>
<organism evidence="13 14">
    <name type="scientific">Strongylocentrotus purpuratus</name>
    <name type="common">Purple sea urchin</name>
    <dbReference type="NCBI Taxonomy" id="7668"/>
    <lineage>
        <taxon>Eukaryota</taxon>
        <taxon>Metazoa</taxon>
        <taxon>Echinodermata</taxon>
        <taxon>Eleutherozoa</taxon>
        <taxon>Echinozoa</taxon>
        <taxon>Echinoidea</taxon>
        <taxon>Euechinoidea</taxon>
        <taxon>Echinacea</taxon>
        <taxon>Camarodonta</taxon>
        <taxon>Echinidea</taxon>
        <taxon>Strongylocentrotidae</taxon>
        <taxon>Strongylocentrotus</taxon>
    </lineage>
</organism>
<dbReference type="PANTHER" id="PTHR11214:SF365">
    <property type="entry name" value="HEXOSYLTRANSFERASE"/>
    <property type="match status" value="1"/>
</dbReference>
<evidence type="ECO:0000256" key="4">
    <source>
        <dbReference type="ARBA" id="ARBA00022679"/>
    </source>
</evidence>